<dbReference type="OrthoDB" id="6401at10239"/>
<dbReference type="Proteomes" id="UP000027382">
    <property type="component" value="Segment"/>
</dbReference>
<dbReference type="InterPro" id="IPR027417">
    <property type="entry name" value="P-loop_NTPase"/>
</dbReference>
<evidence type="ECO:0000259" key="12">
    <source>
        <dbReference type="PROSITE" id="PS51198"/>
    </source>
</evidence>
<evidence type="ECO:0000256" key="4">
    <source>
        <dbReference type="ARBA" id="ARBA00022806"/>
    </source>
</evidence>
<comment type="similarity">
    <text evidence="1">Belongs to the helicase family. UvrD subfamily.</text>
</comment>
<dbReference type="InterPro" id="IPR014016">
    <property type="entry name" value="UvrD-like_ATP-bd"/>
</dbReference>
<evidence type="ECO:0000256" key="10">
    <source>
        <dbReference type="ARBA" id="ARBA00048988"/>
    </source>
</evidence>
<dbReference type="GO" id="GO:0016787">
    <property type="term" value="F:hydrolase activity"/>
    <property type="evidence" value="ECO:0007669"/>
    <property type="project" value="UniProtKB-UniRule"/>
</dbReference>
<evidence type="ECO:0000256" key="11">
    <source>
        <dbReference type="PROSITE-ProRule" id="PRU00560"/>
    </source>
</evidence>
<dbReference type="Pfam" id="PF13361">
    <property type="entry name" value="UvrD_C"/>
    <property type="match status" value="1"/>
</dbReference>
<dbReference type="CDD" id="cd18807">
    <property type="entry name" value="SF1_C_UvrD"/>
    <property type="match status" value="1"/>
</dbReference>
<organism evidence="14 15">
    <name type="scientific">Bacillus phage CP-51</name>
    <dbReference type="NCBI Taxonomy" id="1391188"/>
    <lineage>
        <taxon>Viruses</taxon>
        <taxon>Duplodnaviria</taxon>
        <taxon>Heunggongvirae</taxon>
        <taxon>Uroviricota</taxon>
        <taxon>Caudoviricetes</taxon>
        <taxon>Herelleviridae</taxon>
        <taxon>Spounavirinae</taxon>
        <taxon>Siminovitchvirus</taxon>
        <taxon>Siminovitchvirus CP51</taxon>
    </lineage>
</organism>
<dbReference type="GO" id="GO:0000725">
    <property type="term" value="P:recombinational repair"/>
    <property type="evidence" value="ECO:0007669"/>
    <property type="project" value="TreeGrafter"/>
</dbReference>
<keyword evidence="7" id="KW-0413">Isomerase</keyword>
<evidence type="ECO:0000256" key="7">
    <source>
        <dbReference type="ARBA" id="ARBA00023235"/>
    </source>
</evidence>
<proteinExistence type="inferred from homology"/>
<dbReference type="Gene3D" id="3.40.50.300">
    <property type="entry name" value="P-loop containing nucleotide triphosphate hydrolases"/>
    <property type="match status" value="2"/>
</dbReference>
<keyword evidence="15" id="KW-1185">Reference proteome</keyword>
<feature type="binding site" evidence="11">
    <location>
        <begin position="27"/>
        <end position="34"/>
    </location>
    <ligand>
        <name>ATP</name>
        <dbReference type="ChEBI" id="CHEBI:30616"/>
    </ligand>
</feature>
<dbReference type="CDD" id="cd17932">
    <property type="entry name" value="DEXQc_UvrD"/>
    <property type="match status" value="1"/>
</dbReference>
<evidence type="ECO:0000313" key="15">
    <source>
        <dbReference type="Proteomes" id="UP000027382"/>
    </source>
</evidence>
<dbReference type="InterPro" id="IPR013986">
    <property type="entry name" value="DExx_box_DNA_helicase_dom_sf"/>
</dbReference>
<sequence>MSKFLDGLNASQEKAVLAVDGRIQINAVAGSGKTRVLTHRTAHMITDLKIKPKNIMLTTFTKKASEEMTERLSKLIPQMKLMQLTIGTTHSIGYRILKKEYEALGNPLFQAFKKKDGVLMGASQKYFAESIIKAIMMDRTVEFSIKEELRDMPVPGLLKVVGLTKNEGKDYKEFEEENTGKGNRMDCYIEFFRRYELAKASQNKIDGDDMLYLTWKLFKEHPDILKKYQDIYKYILVDEAQDSNSLQYELMAMLAYPENNLFIVGDDDQSMYGFRGARPEQFIEFSSSFSGVQSIALEDNYRSNPAILEIANNLIKHNTKRIKKTLKAHKKDDSDCVALSVFKDETEEAKQVVEDIKIQIEKKSRNHKDIAILYRTNAQSRAIEDELIMSGLPYVIHGGISFYERKEVKDLVSYLQLAVNPDNNQAFKRVYNVPSRYLGKEFYNKVSAFDGSHWEAILSGKLKLQNYQVKGSLEFAGIIKDLQEMLEEGATPTDLVNHLLDNVGYKDYILGEEEEEESSRMENIATLQYVLDRYDDLGDFLDYIDLMTSQAKHSIDGVQLMTIHKSKGLEFPVAFCVGVSEGVLPHFRAVEAAEDGKPLAIEEERRLLYVGITRAESEVYVSCLQGFNGRRCKVSRFARELGIGAFNAKKVSEEYQSRVLDPILKEQQEIMRDAVGE</sequence>
<comment type="catalytic activity">
    <reaction evidence="8">
        <text>Couples ATP hydrolysis with the unwinding of duplex DNA by translocating in the 3'-5' direction.</text>
        <dbReference type="EC" id="5.6.2.4"/>
    </reaction>
</comment>
<evidence type="ECO:0000256" key="6">
    <source>
        <dbReference type="ARBA" id="ARBA00023125"/>
    </source>
</evidence>
<evidence type="ECO:0000256" key="5">
    <source>
        <dbReference type="ARBA" id="ARBA00022840"/>
    </source>
</evidence>
<keyword evidence="5 11" id="KW-0067">ATP-binding</keyword>
<name>A0A068EQC7_9CAUD</name>
<dbReference type="PROSITE" id="PS51198">
    <property type="entry name" value="UVRD_HELICASE_ATP_BIND"/>
    <property type="match status" value="1"/>
</dbReference>
<dbReference type="Pfam" id="PF00580">
    <property type="entry name" value="UvrD-helicase"/>
    <property type="match status" value="1"/>
</dbReference>
<dbReference type="RefSeq" id="YP_009099171.1">
    <property type="nucleotide sequence ID" value="NC_025423.1"/>
</dbReference>
<dbReference type="GO" id="GO:0005524">
    <property type="term" value="F:ATP binding"/>
    <property type="evidence" value="ECO:0007669"/>
    <property type="project" value="UniProtKB-UniRule"/>
</dbReference>
<dbReference type="GeneID" id="22277070"/>
<evidence type="ECO:0000256" key="8">
    <source>
        <dbReference type="ARBA" id="ARBA00034617"/>
    </source>
</evidence>
<dbReference type="PANTHER" id="PTHR11070:SF2">
    <property type="entry name" value="ATP-DEPENDENT DNA HELICASE SRS2"/>
    <property type="match status" value="1"/>
</dbReference>
<dbReference type="Gene3D" id="1.10.486.10">
    <property type="entry name" value="PCRA, domain 4"/>
    <property type="match status" value="1"/>
</dbReference>
<dbReference type="Gene3D" id="1.10.10.160">
    <property type="match status" value="1"/>
</dbReference>
<dbReference type="PROSITE" id="PS51217">
    <property type="entry name" value="UVRD_HELICASE_CTER"/>
    <property type="match status" value="1"/>
</dbReference>
<dbReference type="InterPro" id="IPR014017">
    <property type="entry name" value="DNA_helicase_UvrD-like_C"/>
</dbReference>
<evidence type="ECO:0000256" key="3">
    <source>
        <dbReference type="ARBA" id="ARBA00022801"/>
    </source>
</evidence>
<dbReference type="KEGG" id="vg:22277070"/>
<feature type="domain" description="UvrD-like helicase ATP-binding" evidence="12">
    <location>
        <begin position="6"/>
        <end position="304"/>
    </location>
</feature>
<keyword evidence="6" id="KW-0238">DNA-binding</keyword>
<dbReference type="GO" id="GO:0043138">
    <property type="term" value="F:3'-5' DNA helicase activity"/>
    <property type="evidence" value="ECO:0007669"/>
    <property type="project" value="UniProtKB-EC"/>
</dbReference>
<dbReference type="SUPFAM" id="SSF52540">
    <property type="entry name" value="P-loop containing nucleoside triphosphate hydrolases"/>
    <property type="match status" value="1"/>
</dbReference>
<keyword evidence="2 11" id="KW-0547">Nucleotide-binding</keyword>
<accession>A0A068EQC7</accession>
<evidence type="ECO:0000259" key="13">
    <source>
        <dbReference type="PROSITE" id="PS51217"/>
    </source>
</evidence>
<dbReference type="InterPro" id="IPR000212">
    <property type="entry name" value="DNA_helicase_UvrD/REP"/>
</dbReference>
<keyword evidence="4 11" id="KW-0347">Helicase</keyword>
<evidence type="ECO:0000256" key="2">
    <source>
        <dbReference type="ARBA" id="ARBA00022741"/>
    </source>
</evidence>
<dbReference type="EMBL" id="KF554508">
    <property type="protein sequence ID" value="AID50562.1"/>
    <property type="molecule type" value="Genomic_DNA"/>
</dbReference>
<comment type="catalytic activity">
    <reaction evidence="10">
        <text>ATP + H2O = ADP + phosphate + H(+)</text>
        <dbReference type="Rhea" id="RHEA:13065"/>
        <dbReference type="ChEBI" id="CHEBI:15377"/>
        <dbReference type="ChEBI" id="CHEBI:15378"/>
        <dbReference type="ChEBI" id="CHEBI:30616"/>
        <dbReference type="ChEBI" id="CHEBI:43474"/>
        <dbReference type="ChEBI" id="CHEBI:456216"/>
        <dbReference type="EC" id="5.6.2.4"/>
    </reaction>
</comment>
<evidence type="ECO:0000256" key="9">
    <source>
        <dbReference type="ARBA" id="ARBA00034808"/>
    </source>
</evidence>
<evidence type="ECO:0000313" key="14">
    <source>
        <dbReference type="EMBL" id="AID50562.1"/>
    </source>
</evidence>
<reference evidence="14" key="1">
    <citation type="journal article" date="2014" name="Virology">
        <title>The odd one out: Bacillus ACT bacteriophage CP-51 exhibits unusual properties compared to related Spounavirinae W.Ph. and Bastille.</title>
        <authorList>
            <person name="Klumpp J."/>
            <person name="Schmuki M."/>
            <person name="Sozhamannan S."/>
            <person name="Beyer W."/>
            <person name="Fouts D.E."/>
            <person name="Bernbach V."/>
            <person name="Calendar R."/>
            <person name="Loessner M.J."/>
        </authorList>
    </citation>
    <scope>NUCLEOTIDE SEQUENCE [LARGE SCALE GENOMIC DNA]</scope>
</reference>
<dbReference type="PANTHER" id="PTHR11070">
    <property type="entry name" value="UVRD / RECB / PCRA DNA HELICASE FAMILY MEMBER"/>
    <property type="match status" value="1"/>
</dbReference>
<dbReference type="GO" id="GO:0003677">
    <property type="term" value="F:DNA binding"/>
    <property type="evidence" value="ECO:0007669"/>
    <property type="project" value="UniProtKB-KW"/>
</dbReference>
<evidence type="ECO:0000256" key="1">
    <source>
        <dbReference type="ARBA" id="ARBA00009922"/>
    </source>
</evidence>
<dbReference type="EC" id="5.6.2.4" evidence="9"/>
<keyword evidence="3 11" id="KW-0378">Hydrolase</keyword>
<protein>
    <recommendedName>
        <fullName evidence="9">DNA 3'-5' helicase</fullName>
        <ecNumber evidence="9">5.6.2.4</ecNumber>
    </recommendedName>
</protein>
<feature type="domain" description="UvrD-like helicase C-terminal" evidence="13">
    <location>
        <begin position="305"/>
        <end position="568"/>
    </location>
</feature>